<evidence type="ECO:0000313" key="10">
    <source>
        <dbReference type="Proteomes" id="UP001597296"/>
    </source>
</evidence>
<keyword evidence="10" id="KW-1185">Reference proteome</keyword>
<keyword evidence="5 9" id="KW-0418">Kinase</keyword>
<dbReference type="EC" id="2.7.13.3" evidence="2"/>
<dbReference type="InterPro" id="IPR005467">
    <property type="entry name" value="His_kinase_dom"/>
</dbReference>
<comment type="caution">
    <text evidence="9">The sequence shown here is derived from an EMBL/GenBank/DDBJ whole genome shotgun (WGS) entry which is preliminary data.</text>
</comment>
<name>A0ABW5C9Q5_9PROT</name>
<dbReference type="InterPro" id="IPR003661">
    <property type="entry name" value="HisK_dim/P_dom"/>
</dbReference>
<evidence type="ECO:0000259" key="8">
    <source>
        <dbReference type="PROSITE" id="PS50109"/>
    </source>
</evidence>
<dbReference type="GO" id="GO:0016301">
    <property type="term" value="F:kinase activity"/>
    <property type="evidence" value="ECO:0007669"/>
    <property type="project" value="UniProtKB-KW"/>
</dbReference>
<dbReference type="SUPFAM" id="SSF47384">
    <property type="entry name" value="Homodimeric domain of signal transducing histidine kinase"/>
    <property type="match status" value="1"/>
</dbReference>
<dbReference type="Pfam" id="PF00512">
    <property type="entry name" value="HisKA"/>
    <property type="match status" value="1"/>
</dbReference>
<evidence type="ECO:0000256" key="7">
    <source>
        <dbReference type="SAM" id="Phobius"/>
    </source>
</evidence>
<evidence type="ECO:0000256" key="1">
    <source>
        <dbReference type="ARBA" id="ARBA00000085"/>
    </source>
</evidence>
<keyword evidence="7" id="KW-0472">Membrane</keyword>
<dbReference type="RefSeq" id="WP_377314688.1">
    <property type="nucleotide sequence ID" value="NZ_JBHUIY010000005.1"/>
</dbReference>
<dbReference type="CDD" id="cd00082">
    <property type="entry name" value="HisKA"/>
    <property type="match status" value="1"/>
</dbReference>
<keyword evidence="7" id="KW-0812">Transmembrane</keyword>
<reference evidence="10" key="1">
    <citation type="journal article" date="2019" name="Int. J. Syst. Evol. Microbiol.">
        <title>The Global Catalogue of Microorganisms (GCM) 10K type strain sequencing project: providing services to taxonomists for standard genome sequencing and annotation.</title>
        <authorList>
            <consortium name="The Broad Institute Genomics Platform"/>
            <consortium name="The Broad Institute Genome Sequencing Center for Infectious Disease"/>
            <person name="Wu L."/>
            <person name="Ma J."/>
        </authorList>
    </citation>
    <scope>NUCLEOTIDE SEQUENCE [LARGE SCALE GENOMIC DNA]</scope>
    <source>
        <strain evidence="10">KCTC 15012</strain>
    </source>
</reference>
<evidence type="ECO:0000313" key="9">
    <source>
        <dbReference type="EMBL" id="MFD2232941.1"/>
    </source>
</evidence>
<dbReference type="PRINTS" id="PR00344">
    <property type="entry name" value="BCTRLSENSOR"/>
</dbReference>
<dbReference type="SMART" id="SM00387">
    <property type="entry name" value="HATPase_c"/>
    <property type="match status" value="1"/>
</dbReference>
<dbReference type="SUPFAM" id="SSF55874">
    <property type="entry name" value="ATPase domain of HSP90 chaperone/DNA topoisomerase II/histidine kinase"/>
    <property type="match status" value="1"/>
</dbReference>
<dbReference type="InterPro" id="IPR003594">
    <property type="entry name" value="HATPase_dom"/>
</dbReference>
<dbReference type="Gene3D" id="1.10.287.130">
    <property type="match status" value="1"/>
</dbReference>
<keyword evidence="6" id="KW-0902">Two-component regulatory system</keyword>
<evidence type="ECO:0000256" key="6">
    <source>
        <dbReference type="ARBA" id="ARBA00023012"/>
    </source>
</evidence>
<protein>
    <recommendedName>
        <fullName evidence="2">histidine kinase</fullName>
        <ecNumber evidence="2">2.7.13.3</ecNumber>
    </recommendedName>
</protein>
<evidence type="ECO:0000256" key="4">
    <source>
        <dbReference type="ARBA" id="ARBA00022679"/>
    </source>
</evidence>
<dbReference type="InterPro" id="IPR036890">
    <property type="entry name" value="HATPase_C_sf"/>
</dbReference>
<proteinExistence type="predicted"/>
<sequence>MIGGADPLAQRVRGLARIGLALSLLFGLLPPVGYGLIAYGAVRAEMAATGRIHAHTIAQSIALRPRLWMYEQERYADILRQMAEPGQALDLLDRTGAVVARTPERVADPAIEVRIPVAASGLPAADLVLRRSPGGLILGELGALALGAGLGFGLFLAIQAWPLGALRRAIAALKAADDSKSLLLSSVGHDLRQPLQSLSLFASVVAAAELPPVQRKAIDMLCLSLGRLGGMLDEIIAIARIDVGAIEENKQPVALTPLFDGLIAEMSQTAEAKGLRLRRVATRAVTASDPTLLSTILRNLLGNALRYTEHGGVVLGCRRRGRCLQIWVADTGIGIPPSQQQRVFEAFYQIGNPERDRTKGLGLGLALVVRLGRLLGHQIALRSVPGRGSVFTVTVPHLDRPGP</sequence>
<comment type="catalytic activity">
    <reaction evidence="1">
        <text>ATP + protein L-histidine = ADP + protein N-phospho-L-histidine.</text>
        <dbReference type="EC" id="2.7.13.3"/>
    </reaction>
</comment>
<feature type="transmembrane region" description="Helical" evidence="7">
    <location>
        <begin position="20"/>
        <end position="42"/>
    </location>
</feature>
<dbReference type="InterPro" id="IPR004358">
    <property type="entry name" value="Sig_transdc_His_kin-like_C"/>
</dbReference>
<dbReference type="Gene3D" id="3.30.565.10">
    <property type="entry name" value="Histidine kinase-like ATPase, C-terminal domain"/>
    <property type="match status" value="1"/>
</dbReference>
<dbReference type="PANTHER" id="PTHR43711:SF1">
    <property type="entry name" value="HISTIDINE KINASE 1"/>
    <property type="match status" value="1"/>
</dbReference>
<dbReference type="Pfam" id="PF02518">
    <property type="entry name" value="HATPase_c"/>
    <property type="match status" value="1"/>
</dbReference>
<evidence type="ECO:0000256" key="5">
    <source>
        <dbReference type="ARBA" id="ARBA00022777"/>
    </source>
</evidence>
<dbReference type="PROSITE" id="PS50109">
    <property type="entry name" value="HIS_KIN"/>
    <property type="match status" value="1"/>
</dbReference>
<keyword evidence="7" id="KW-1133">Transmembrane helix</keyword>
<keyword evidence="3" id="KW-0597">Phosphoprotein</keyword>
<feature type="domain" description="Histidine kinase" evidence="8">
    <location>
        <begin position="186"/>
        <end position="399"/>
    </location>
</feature>
<evidence type="ECO:0000256" key="2">
    <source>
        <dbReference type="ARBA" id="ARBA00012438"/>
    </source>
</evidence>
<gene>
    <name evidence="9" type="ORF">ACFSNB_03895</name>
</gene>
<dbReference type="EMBL" id="JBHUIY010000005">
    <property type="protein sequence ID" value="MFD2232941.1"/>
    <property type="molecule type" value="Genomic_DNA"/>
</dbReference>
<dbReference type="SMART" id="SM00388">
    <property type="entry name" value="HisKA"/>
    <property type="match status" value="1"/>
</dbReference>
<feature type="transmembrane region" description="Helical" evidence="7">
    <location>
        <begin position="136"/>
        <end position="158"/>
    </location>
</feature>
<organism evidence="9 10">
    <name type="scientific">Phaeospirillum tilakii</name>
    <dbReference type="NCBI Taxonomy" id="741673"/>
    <lineage>
        <taxon>Bacteria</taxon>
        <taxon>Pseudomonadati</taxon>
        <taxon>Pseudomonadota</taxon>
        <taxon>Alphaproteobacteria</taxon>
        <taxon>Rhodospirillales</taxon>
        <taxon>Rhodospirillaceae</taxon>
        <taxon>Phaeospirillum</taxon>
    </lineage>
</organism>
<accession>A0ABW5C9Q5</accession>
<evidence type="ECO:0000256" key="3">
    <source>
        <dbReference type="ARBA" id="ARBA00022553"/>
    </source>
</evidence>
<dbReference type="Proteomes" id="UP001597296">
    <property type="component" value="Unassembled WGS sequence"/>
</dbReference>
<dbReference type="InterPro" id="IPR050736">
    <property type="entry name" value="Sensor_HK_Regulatory"/>
</dbReference>
<keyword evidence="4" id="KW-0808">Transferase</keyword>
<dbReference type="InterPro" id="IPR036097">
    <property type="entry name" value="HisK_dim/P_sf"/>
</dbReference>
<dbReference type="PANTHER" id="PTHR43711">
    <property type="entry name" value="TWO-COMPONENT HISTIDINE KINASE"/>
    <property type="match status" value="1"/>
</dbReference>